<comment type="caution">
    <text evidence="3">The sequence shown here is derived from an EMBL/GenBank/DDBJ whole genome shotgun (WGS) entry which is preliminary data.</text>
</comment>
<dbReference type="EMBL" id="JBHSTI010000008">
    <property type="protein sequence ID" value="MFC6238022.1"/>
    <property type="molecule type" value="Genomic_DNA"/>
</dbReference>
<dbReference type="Proteomes" id="UP001596138">
    <property type="component" value="Unassembled WGS sequence"/>
</dbReference>
<sequence length="507" mass="56989">MSNKPALHRDGRDRVIAELFALEAAGVDLDGTLFSVAAEASGYSVRHLRRLVAALRAARHDRELQTEAKDGWLLDGEVVNEVARCSGNLAKAYRNLKATKNLPSLATFQRKVNSLLGQHAMTVIRHGDGKARSRRVYLKRDPGERGHTYETDHTECPIYVIPTGHKRATRPYITVVVDHATRYVLSLVITFGTPSAEEVRVAFISAILERTAADGHTRVGGLPFRIVWDQGKDFLSTLVTESCLRLGTTPSPLPPYSPNLKGRCERFWRTFKGNCLASLPGYIDSGTDVRGTLHRAQYALSEVAFVERVTAWLDWYNTEHVVRTLGMTPLQAWQADPRDLVTVPADQLWCDFLLSDSKATVSVQGVRWKSLDYVTLHGELDRLIGKQVEVRYLPHMRDFIEVFHDGKHVGTAYPSDHLQPEDQEAFLKQRRADQARALKNVSSVKRIHKQDPDTSKLHKRKLPGGKFAYEVDVPDDDLRTGQSDALDSYRPRRDDNGFDEHGQGLLV</sequence>
<evidence type="ECO:0000313" key="4">
    <source>
        <dbReference type="Proteomes" id="UP001596138"/>
    </source>
</evidence>
<dbReference type="InterPro" id="IPR012337">
    <property type="entry name" value="RNaseH-like_sf"/>
</dbReference>
<dbReference type="InterPro" id="IPR015378">
    <property type="entry name" value="Transposase-like_Mu_C"/>
</dbReference>
<dbReference type="RefSeq" id="WP_386765855.1">
    <property type="nucleotide sequence ID" value="NZ_JBHSTI010000008.1"/>
</dbReference>
<feature type="domain" description="Integrase catalytic" evidence="2">
    <location>
        <begin position="138"/>
        <end position="337"/>
    </location>
</feature>
<reference evidence="4" key="1">
    <citation type="journal article" date="2019" name="Int. J. Syst. Evol. Microbiol.">
        <title>The Global Catalogue of Microorganisms (GCM) 10K type strain sequencing project: providing services to taxonomists for standard genome sequencing and annotation.</title>
        <authorList>
            <consortium name="The Broad Institute Genomics Platform"/>
            <consortium name="The Broad Institute Genome Sequencing Center for Infectious Disease"/>
            <person name="Wu L."/>
            <person name="Ma J."/>
        </authorList>
    </citation>
    <scope>NUCLEOTIDE SEQUENCE [LARGE SCALE GENOMIC DNA]</scope>
    <source>
        <strain evidence="4">CGMCC 4.7317</strain>
    </source>
</reference>
<dbReference type="SUPFAM" id="SSF53098">
    <property type="entry name" value="Ribonuclease H-like"/>
    <property type="match status" value="1"/>
</dbReference>
<feature type="region of interest" description="Disordered" evidence="1">
    <location>
        <begin position="471"/>
        <end position="507"/>
    </location>
</feature>
<accession>A0ABW1SZZ8</accession>
<dbReference type="InterPro" id="IPR001584">
    <property type="entry name" value="Integrase_cat-core"/>
</dbReference>
<feature type="compositionally biased region" description="Basic and acidic residues" evidence="1">
    <location>
        <begin position="487"/>
        <end position="507"/>
    </location>
</feature>
<dbReference type="InterPro" id="IPR036397">
    <property type="entry name" value="RNaseH_sf"/>
</dbReference>
<keyword evidence="4" id="KW-1185">Reference proteome</keyword>
<evidence type="ECO:0000256" key="1">
    <source>
        <dbReference type="SAM" id="MobiDB-lite"/>
    </source>
</evidence>
<dbReference type="Pfam" id="PF09299">
    <property type="entry name" value="Mu-transpos_C"/>
    <property type="match status" value="1"/>
</dbReference>
<organism evidence="3 4">
    <name type="scientific">Longivirga aurantiaca</name>
    <dbReference type="NCBI Taxonomy" id="1837743"/>
    <lineage>
        <taxon>Bacteria</taxon>
        <taxon>Bacillati</taxon>
        <taxon>Actinomycetota</taxon>
        <taxon>Actinomycetes</taxon>
        <taxon>Sporichthyales</taxon>
        <taxon>Sporichthyaceae</taxon>
        <taxon>Longivirga</taxon>
    </lineage>
</organism>
<dbReference type="PANTHER" id="PTHR35004">
    <property type="entry name" value="TRANSPOSASE RV3428C-RELATED"/>
    <property type="match status" value="1"/>
</dbReference>
<proteinExistence type="predicted"/>
<dbReference type="PROSITE" id="PS50994">
    <property type="entry name" value="INTEGRASE"/>
    <property type="match status" value="1"/>
</dbReference>
<name>A0ABW1SZZ8_9ACTN</name>
<evidence type="ECO:0000259" key="2">
    <source>
        <dbReference type="PROSITE" id="PS50994"/>
    </source>
</evidence>
<feature type="region of interest" description="Disordered" evidence="1">
    <location>
        <begin position="442"/>
        <end position="461"/>
    </location>
</feature>
<protein>
    <submittedName>
        <fullName evidence="3">Mu transposase C-terminal domain-containing protein</fullName>
    </submittedName>
</protein>
<dbReference type="Gene3D" id="3.30.420.10">
    <property type="entry name" value="Ribonuclease H-like superfamily/Ribonuclease H"/>
    <property type="match status" value="1"/>
</dbReference>
<gene>
    <name evidence="3" type="ORF">ACFQGU_09035</name>
</gene>
<evidence type="ECO:0000313" key="3">
    <source>
        <dbReference type="EMBL" id="MFC6238022.1"/>
    </source>
</evidence>